<feature type="compositionally biased region" description="Polar residues" evidence="1">
    <location>
        <begin position="55"/>
        <end position="76"/>
    </location>
</feature>
<sequence length="271" mass="28868">MDYQKTENNYPKAFLATGLIMAVLMAACYFIVFRTPQEHIDGMGGILVNYGTTEEGSGSDYTSTEEPSVAENANKQQPDEVTPEPPTEKPTVTDNTEEDVVTQNTEDAPEVAVKKNNKPVTPATNTTKPDKTTAKPTINANALYKGPTNNGTGTGDGTTGKPGNQGDPEGSTLANNYGQGGSGNGLSLSNWKFVQQPDVKNVNRVPGTVVIDFEIDENGNVLYARANKSMTKAGLDLVQACEAAIKNSRFSSSAKVNGNSKGRMSFVFKVD</sequence>
<gene>
    <name evidence="3" type="ORF">IRJ16_17010</name>
</gene>
<dbReference type="RefSeq" id="WP_194112830.1">
    <property type="nucleotide sequence ID" value="NZ_JADFFL010000007.1"/>
</dbReference>
<accession>A0A929PXW1</accession>
<evidence type="ECO:0000313" key="3">
    <source>
        <dbReference type="EMBL" id="MBE9663591.1"/>
    </source>
</evidence>
<organism evidence="3 4">
    <name type="scientific">Mucilaginibacter myungsuensis</name>
    <dbReference type="NCBI Taxonomy" id="649104"/>
    <lineage>
        <taxon>Bacteria</taxon>
        <taxon>Pseudomonadati</taxon>
        <taxon>Bacteroidota</taxon>
        <taxon>Sphingobacteriia</taxon>
        <taxon>Sphingobacteriales</taxon>
        <taxon>Sphingobacteriaceae</taxon>
        <taxon>Mucilaginibacter</taxon>
    </lineage>
</organism>
<feature type="transmembrane region" description="Helical" evidence="2">
    <location>
        <begin position="13"/>
        <end position="33"/>
    </location>
</feature>
<feature type="region of interest" description="Disordered" evidence="1">
    <location>
        <begin position="55"/>
        <end position="174"/>
    </location>
</feature>
<dbReference type="PROSITE" id="PS51257">
    <property type="entry name" value="PROKAR_LIPOPROTEIN"/>
    <property type="match status" value="1"/>
</dbReference>
<keyword evidence="2" id="KW-0472">Membrane</keyword>
<keyword evidence="4" id="KW-1185">Reference proteome</keyword>
<dbReference type="Proteomes" id="UP000622475">
    <property type="component" value="Unassembled WGS sequence"/>
</dbReference>
<dbReference type="EMBL" id="JADFFL010000007">
    <property type="protein sequence ID" value="MBE9663591.1"/>
    <property type="molecule type" value="Genomic_DNA"/>
</dbReference>
<protein>
    <submittedName>
        <fullName evidence="3">Energy transducer TonB</fullName>
    </submittedName>
</protein>
<keyword evidence="2" id="KW-0812">Transmembrane</keyword>
<name>A0A929PXW1_9SPHI</name>
<dbReference type="Gene3D" id="3.30.1150.10">
    <property type="match status" value="1"/>
</dbReference>
<keyword evidence="2" id="KW-1133">Transmembrane helix</keyword>
<evidence type="ECO:0000256" key="1">
    <source>
        <dbReference type="SAM" id="MobiDB-lite"/>
    </source>
</evidence>
<evidence type="ECO:0000313" key="4">
    <source>
        <dbReference type="Proteomes" id="UP000622475"/>
    </source>
</evidence>
<proteinExistence type="predicted"/>
<reference evidence="3" key="1">
    <citation type="submission" date="2020-10" db="EMBL/GenBank/DDBJ databases">
        <title>Mucilaginibacter mali sp. nov., isolated from rhizosphere soil of apple orchard.</title>
        <authorList>
            <person name="Lee J.-S."/>
            <person name="Kim H.S."/>
            <person name="Kim J.-S."/>
        </authorList>
    </citation>
    <scope>NUCLEOTIDE SEQUENCE</scope>
    <source>
        <strain evidence="3">KCTC 22746</strain>
    </source>
</reference>
<dbReference type="AlphaFoldDB" id="A0A929PXW1"/>
<comment type="caution">
    <text evidence="3">The sequence shown here is derived from an EMBL/GenBank/DDBJ whole genome shotgun (WGS) entry which is preliminary data.</text>
</comment>
<evidence type="ECO:0000256" key="2">
    <source>
        <dbReference type="SAM" id="Phobius"/>
    </source>
</evidence>